<dbReference type="PANTHER" id="PTHR31781">
    <property type="entry name" value="UNC80"/>
    <property type="match status" value="1"/>
</dbReference>
<dbReference type="InterPro" id="IPR045852">
    <property type="entry name" value="UNC80_central"/>
</dbReference>
<dbReference type="GeneID" id="18908460"/>
<feature type="domain" description="Protein UNC80 C-terminal" evidence="3">
    <location>
        <begin position="1399"/>
        <end position="1534"/>
    </location>
</feature>
<feature type="compositionally biased region" description="Low complexity" evidence="1">
    <location>
        <begin position="144"/>
        <end position="154"/>
    </location>
</feature>
<name>K5WFB5_PHACS</name>
<dbReference type="Pfam" id="PF19424">
    <property type="entry name" value="UNC80"/>
    <property type="match status" value="1"/>
</dbReference>
<reference evidence="4 5" key="1">
    <citation type="journal article" date="2012" name="BMC Genomics">
        <title>Comparative genomics of the white-rot fungi, Phanerochaete carnosa and P. chrysosporium, to elucidate the genetic basis of the distinct wood types they colonize.</title>
        <authorList>
            <person name="Suzuki H."/>
            <person name="MacDonald J."/>
            <person name="Syed K."/>
            <person name="Salamov A."/>
            <person name="Hori C."/>
            <person name="Aerts A."/>
            <person name="Henrissat B."/>
            <person name="Wiebenga A."/>
            <person name="vanKuyk P.A."/>
            <person name="Barry K."/>
            <person name="Lindquist E."/>
            <person name="LaButti K."/>
            <person name="Lapidus A."/>
            <person name="Lucas S."/>
            <person name="Coutinho P."/>
            <person name="Gong Y."/>
            <person name="Samejima M."/>
            <person name="Mahadevan R."/>
            <person name="Abou-Zaid M."/>
            <person name="de Vries R.P."/>
            <person name="Igarashi K."/>
            <person name="Yadav J.S."/>
            <person name="Grigoriev I.V."/>
            <person name="Master E.R."/>
        </authorList>
    </citation>
    <scope>NUCLEOTIDE SEQUENCE [LARGE SCALE GENOMIC DNA]</scope>
    <source>
        <strain evidence="4 5">HHB-10118-sp</strain>
    </source>
</reference>
<dbReference type="PANTHER" id="PTHR31781:SF1">
    <property type="entry name" value="PROTEIN UNC-80 HOMOLOG"/>
    <property type="match status" value="1"/>
</dbReference>
<dbReference type="InParanoid" id="K5WFB5"/>
<feature type="region of interest" description="Disordered" evidence="1">
    <location>
        <begin position="1084"/>
        <end position="1138"/>
    </location>
</feature>
<organism evidence="4 5">
    <name type="scientific">Phanerochaete carnosa (strain HHB-10118-sp)</name>
    <name type="common">White-rot fungus</name>
    <name type="synonym">Peniophora carnosa</name>
    <dbReference type="NCBI Taxonomy" id="650164"/>
    <lineage>
        <taxon>Eukaryota</taxon>
        <taxon>Fungi</taxon>
        <taxon>Dikarya</taxon>
        <taxon>Basidiomycota</taxon>
        <taxon>Agaricomycotina</taxon>
        <taxon>Agaricomycetes</taxon>
        <taxon>Polyporales</taxon>
        <taxon>Phanerochaetaceae</taxon>
        <taxon>Phanerochaete</taxon>
    </lineage>
</organism>
<feature type="compositionally biased region" description="Low complexity" evidence="1">
    <location>
        <begin position="1115"/>
        <end position="1124"/>
    </location>
</feature>
<accession>K5WFB5</accession>
<feature type="region of interest" description="Disordered" evidence="1">
    <location>
        <begin position="2178"/>
        <end position="2207"/>
    </location>
</feature>
<evidence type="ECO:0000256" key="1">
    <source>
        <dbReference type="SAM" id="MobiDB-lite"/>
    </source>
</evidence>
<evidence type="ECO:0000259" key="2">
    <source>
        <dbReference type="Pfam" id="PF19424"/>
    </source>
</evidence>
<feature type="region of interest" description="Disordered" evidence="1">
    <location>
        <begin position="2138"/>
        <end position="2157"/>
    </location>
</feature>
<dbReference type="GO" id="GO:0005261">
    <property type="term" value="F:monoatomic cation channel activity"/>
    <property type="evidence" value="ECO:0007669"/>
    <property type="project" value="TreeGrafter"/>
</dbReference>
<feature type="region of interest" description="Disordered" evidence="1">
    <location>
        <begin position="103"/>
        <end position="157"/>
    </location>
</feature>
<dbReference type="InterPro" id="IPR046460">
    <property type="entry name" value="UNC80_C"/>
</dbReference>
<evidence type="ECO:0000259" key="3">
    <source>
        <dbReference type="Pfam" id="PF20262"/>
    </source>
</evidence>
<dbReference type="Pfam" id="PF20262">
    <property type="entry name" value="UNC80_C"/>
    <property type="match status" value="1"/>
</dbReference>
<proteinExistence type="predicted"/>
<feature type="compositionally biased region" description="Polar residues" evidence="1">
    <location>
        <begin position="2146"/>
        <end position="2157"/>
    </location>
</feature>
<dbReference type="GO" id="GO:0034703">
    <property type="term" value="C:cation channel complex"/>
    <property type="evidence" value="ECO:0007669"/>
    <property type="project" value="TreeGrafter"/>
</dbReference>
<keyword evidence="5" id="KW-1185">Reference proteome</keyword>
<sequence length="2348" mass="260508">MPPRSDAKKPSGGRPTPKRLWSLDHLRRDRSSSGSGTDEADIQADKNPFRARQAEKTILEHLDDPFIDQAQYSGRELVTSPELLDGPESVFRLSASKIAPPALDLGRSGAVASGGLPPPSPSRRRWETIRHHVMPPASSPPPDSSSTPDRPSTPKLGLFTNRKAFQKVVETAQTQSHLDSRRLSDALWKACWAAHVPHKPRPEREGTLGALGNLGNVNLPSMGSSLHLPFMTSTTSLQIPGTATSSLISFPNSLKNNAIRRPQSTTSLATAAGPVSAVSKLVQALASTSSANRPRQLPHESFVLSALLMPFTKIGHSSQDEEQSVAVETFESIHRSWAAPTVQAELERCIWCCKAASIPSASKMRILGTLSAILFSRGRSFVADSPMVLQTLLRALFSLQYNLIASQSAAAEVQSIAGYISAIQTGSCGQLIPTSVEKEFGIPLSDNDNEAVVREAVITEGVVSCIETGPADGRRWAMLTVANYWPAPEPNVSFTPLLACIHWRKLKRFLSTSLFLLSEPSQDMGRYAEVMITLIRTRIMPEIDGLSEEDAPEIRSKAIQLVLELICLGADDGEEYLLMRLCDWYQKDKTWKGSIEAALEEIIAQSEWLSTLRVIPTLVSVLPNELQASILAFVLPAMHKRLVNDPPELPNPALSQFLDSTSRLFPKIFYKPLFICAAANKDVTVVNQLCTLNALSKLVPDILTRDAEMMSVALVSDTATVSQSTSTDDDRRRGVPRIGQAALLIELIERLRQVHSVKDMGLTAAHVKFASALEARLGMAIEEKEKSMDIALSHRLLFCALFREIRLLTRSLKSATWLSSVVEWTLYLEEMSRLDDAYREVTDTMRRLELVYGQAEDNTQRNHKRRPTVFSPLSAEMKTAEYQEPKSASLEHFRAKIKLASTIPKSVKQTALDLLVAMSAMLEADHYERLGPMLWNECLLAVDEVTPAAGCFLFMQYAEKRPIDCAKLMKDAMISPDPVKRRTALEKFAVLSTWRYQILSQEVVLDRNHRRPFKLQRPPVLFVATDIGSSLFIYEDDNEEYRDIHGHVMPLELRRRLSEIGWAQEDRPIDPRMQRIKTPMTLLPSQQFERLDSTSQEGVTSSESHSHDVSPEPSPKSSPASSPISRRDSNASTRQSTRRRPVFVPTLVALFPRISVMLADEDFVVANLARDILMDFMRDDPTLVAREVFQIISGNDQDVSTAISTLRAFLHIRNVLPPAMSHYIFNHVTGFLKTSVKQIGSADPLRAFAYAVPILAKLVTQVSKLSIREVRRAKVDPFMMPTGSLWFLPNAPVTSLFPKSLEASGMHPFSEVPPNLVWITMIRTSQNMLFLSMLKRNPQDIKTIRKNMSDFELPALNPDGIAPTLSLQDMFPHRRRLQRGPRSKAQITLTSLSLTLSRSYLLLLEQVFQCMSRHLSDREELALFIGGLVRILLVHGDDIGIARYDCLLLICHAYILYLALMTAATRFKRLFISGGGYTLFMPAVFKTFVEAEEHPNIRRAILYATNRFYALHQESFIFQSFDAIAPILAVPEVDGEWVAPSIFGLFSSLKNGFAPGTPDAAGIHDMNRAQEREALIMTIAEEVPQTFMASIKRSAAKDDKSLAMTIPEEYEGKRLKLDDLIKLFLTVIAHNPASPRAEYFLRSLRLLTPHMHDTTRSVQTVLRGGILALGSILSNKVLTRQPKEASKEKSVDEAKYEALADAAPSKIGDGQASGQSDFLAMRLEYLLLVTAFTKAGGHIGNPQSLTSRVLEIIKIVLRDSKTSGEKVSLFLANFVHSALMRKNAPSLKEATAIVEAFVPLTSSYMAASVDFSRLYTVLSELMDNPVLGCDLGFSKLIVSQFCRLGLDACEAAASEDFLFTFPLREALVKLLVSSVANCGSEVMSELEKQPLSHNFLAGIILPMALMLKTSTDIMERGQWKDSWQRDAYSKVWLRLLALVLGVLKGDQMVADPAAAAADRRKSSGDPASKAQSFASVKAFSIALQVLKIIVVRAQDDISVAFPGVWIHVAGVLKTVLENGNAMFAFSFRDISEPPSPAFSPRIGSFERQQPFSTFASSNSIHSRRRLSPPRMIDYLTWSFVQWLWLRRSPLMLQMRIFIQERVANLSNELRQQGSQSISAVTSTSRRSQRYSTIFSKPRKSMLGGYSPSNSATSTPRASALLQGSVSLPVFSDFTSPKLTASHSLDPSRQAGYARMPSPISPSGRTSQDSLGPKIVHLGPVNPYTAPGVPRPSFDVRPDTSSTSLLAKEMIVRSPGLVMMTYRRIRLVQKLMGYSELLPMGGSQFYASIEEAEGDLDADIRVWSQRDAIDAVVEETRELLDEFRESFGDVGDESLVMVDSQLTLIQDQM</sequence>
<dbReference type="GO" id="GO:0055080">
    <property type="term" value="P:monoatomic cation homeostasis"/>
    <property type="evidence" value="ECO:0007669"/>
    <property type="project" value="TreeGrafter"/>
</dbReference>
<gene>
    <name evidence="4" type="ORF">PHACADRAFT_139496</name>
</gene>
<dbReference type="HOGENOM" id="CLU_001075_0_0_1"/>
<dbReference type="EMBL" id="JH930470">
    <property type="protein sequence ID" value="EKM57985.1"/>
    <property type="molecule type" value="Genomic_DNA"/>
</dbReference>
<dbReference type="SUPFAM" id="SSF48371">
    <property type="entry name" value="ARM repeat"/>
    <property type="match status" value="1"/>
</dbReference>
<dbReference type="STRING" id="650164.K5WFB5"/>
<dbReference type="KEGG" id="pco:PHACADRAFT_139496"/>
<dbReference type="Proteomes" id="UP000008370">
    <property type="component" value="Unassembled WGS sequence"/>
</dbReference>
<feature type="region of interest" description="Disordered" evidence="1">
    <location>
        <begin position="1"/>
        <end position="50"/>
    </location>
</feature>
<dbReference type="InterPro" id="IPR016024">
    <property type="entry name" value="ARM-type_fold"/>
</dbReference>
<feature type="domain" description="Protein UNC80 central region" evidence="2">
    <location>
        <begin position="894"/>
        <end position="1020"/>
    </location>
</feature>
<dbReference type="OrthoDB" id="5584001at2759"/>
<protein>
    <submittedName>
        <fullName evidence="4">Uncharacterized protein</fullName>
    </submittedName>
</protein>
<evidence type="ECO:0000313" key="4">
    <source>
        <dbReference type="EMBL" id="EKM57985.1"/>
    </source>
</evidence>
<feature type="compositionally biased region" description="Basic and acidic residues" evidence="1">
    <location>
        <begin position="21"/>
        <end position="31"/>
    </location>
</feature>
<evidence type="ECO:0000313" key="5">
    <source>
        <dbReference type="Proteomes" id="UP000008370"/>
    </source>
</evidence>
<feature type="compositionally biased region" description="Polar residues" evidence="1">
    <location>
        <begin position="1084"/>
        <end position="1103"/>
    </location>
</feature>
<dbReference type="RefSeq" id="XP_007393317.1">
    <property type="nucleotide sequence ID" value="XM_007393255.1"/>
</dbReference>